<protein>
    <submittedName>
        <fullName evidence="1">Uncharacterized protein</fullName>
    </submittedName>
</protein>
<dbReference type="EMBL" id="ML736770">
    <property type="protein sequence ID" value="KAE8404048.1"/>
    <property type="molecule type" value="Genomic_DNA"/>
</dbReference>
<accession>A0A5N7DE87</accession>
<keyword evidence="2" id="KW-1185">Reference proteome</keyword>
<gene>
    <name evidence="1" type="ORF">BDV37DRAFT_117610</name>
</gene>
<evidence type="ECO:0000313" key="1">
    <source>
        <dbReference type="EMBL" id="KAE8404048.1"/>
    </source>
</evidence>
<reference evidence="1 2" key="1">
    <citation type="submission" date="2019-04" db="EMBL/GenBank/DDBJ databases">
        <authorList>
            <consortium name="DOE Joint Genome Institute"/>
            <person name="Mondo S."/>
            <person name="Kjaerbolling I."/>
            <person name="Vesth T."/>
            <person name="Frisvad J.C."/>
            <person name="Nybo J.L."/>
            <person name="Theobald S."/>
            <person name="Kildgaard S."/>
            <person name="Isbrandt T."/>
            <person name="Kuo A."/>
            <person name="Sato A."/>
            <person name="Lyhne E.K."/>
            <person name="Kogle M.E."/>
            <person name="Wiebenga A."/>
            <person name="Kun R.S."/>
            <person name="Lubbers R.J."/>
            <person name="Makela M.R."/>
            <person name="Barry K."/>
            <person name="Chovatia M."/>
            <person name="Clum A."/>
            <person name="Daum C."/>
            <person name="Haridas S."/>
            <person name="He G."/>
            <person name="LaButti K."/>
            <person name="Lipzen A."/>
            <person name="Riley R."/>
            <person name="Salamov A."/>
            <person name="Simmons B.A."/>
            <person name="Magnuson J.K."/>
            <person name="Henrissat B."/>
            <person name="Mortensen U.H."/>
            <person name="Larsen T.O."/>
            <person name="Devries R.P."/>
            <person name="Grigoriev I.V."/>
            <person name="Machida M."/>
            <person name="Baker S.E."/>
            <person name="Andersen M.R."/>
            <person name="Cantor M.N."/>
            <person name="Hua S.X."/>
        </authorList>
    </citation>
    <scope>NUCLEOTIDE SEQUENCE [LARGE SCALE GENOMIC DNA]</scope>
    <source>
        <strain evidence="1 2">CBS 119388</strain>
    </source>
</reference>
<organism evidence="1 2">
    <name type="scientific">Aspergillus pseudonomiae</name>
    <dbReference type="NCBI Taxonomy" id="1506151"/>
    <lineage>
        <taxon>Eukaryota</taxon>
        <taxon>Fungi</taxon>
        <taxon>Dikarya</taxon>
        <taxon>Ascomycota</taxon>
        <taxon>Pezizomycotina</taxon>
        <taxon>Eurotiomycetes</taxon>
        <taxon>Eurotiomycetidae</taxon>
        <taxon>Eurotiales</taxon>
        <taxon>Aspergillaceae</taxon>
        <taxon>Aspergillus</taxon>
        <taxon>Aspergillus subgen. Circumdati</taxon>
    </lineage>
</organism>
<dbReference type="AlphaFoldDB" id="A0A5N7DE87"/>
<dbReference type="RefSeq" id="XP_031941367.1">
    <property type="nucleotide sequence ID" value="XM_032078520.1"/>
</dbReference>
<proteinExistence type="predicted"/>
<name>A0A5N7DE87_9EURO</name>
<sequence>MPQSRRHHPRDRCCLGRIVAKKNLCKRPSRAQVSTKPTTHCHRLNGARCRFFEQPRIMDVLSRNARRSPRVTQPHVPAIEENNRVHMLTSHHLLDLRRRHTYGRPMLLARVGRPENLLRRRICYRVVHTYHTKKRVAILVYLKVVSNDSVGDTVMILCPHRLDKSSFSVIRAPAIAGADTVICE</sequence>
<evidence type="ECO:0000313" key="2">
    <source>
        <dbReference type="Proteomes" id="UP000325579"/>
    </source>
</evidence>
<dbReference type="Proteomes" id="UP000325579">
    <property type="component" value="Unassembled WGS sequence"/>
</dbReference>
<dbReference type="GeneID" id="43663211"/>